<feature type="region of interest" description="Disordered" evidence="1">
    <location>
        <begin position="256"/>
        <end position="291"/>
    </location>
</feature>
<evidence type="ECO:0000256" key="1">
    <source>
        <dbReference type="SAM" id="MobiDB-lite"/>
    </source>
</evidence>
<feature type="region of interest" description="Disordered" evidence="1">
    <location>
        <begin position="128"/>
        <end position="162"/>
    </location>
</feature>
<dbReference type="Gene3D" id="3.40.50.300">
    <property type="entry name" value="P-loop containing nucleotide triphosphate hydrolases"/>
    <property type="match status" value="1"/>
</dbReference>
<feature type="region of interest" description="Disordered" evidence="1">
    <location>
        <begin position="643"/>
        <end position="665"/>
    </location>
</feature>
<dbReference type="EMBL" id="NWUJ01000001">
    <property type="protein sequence ID" value="PFH38431.1"/>
    <property type="molecule type" value="Genomic_DNA"/>
</dbReference>
<dbReference type="RefSeq" id="XP_029222440.1">
    <property type="nucleotide sequence ID" value="XM_029359527.1"/>
</dbReference>
<protein>
    <submittedName>
        <fullName evidence="3">CobW/P47K family protein</fullName>
    </submittedName>
</protein>
<dbReference type="Pfam" id="PF02492">
    <property type="entry name" value="cobW"/>
    <property type="match status" value="2"/>
</dbReference>
<dbReference type="KEGG" id="bbes:BESB_007730"/>
<feature type="compositionally biased region" description="Pro residues" evidence="1">
    <location>
        <begin position="132"/>
        <end position="148"/>
    </location>
</feature>
<dbReference type="InterPro" id="IPR027417">
    <property type="entry name" value="P-loop_NTPase"/>
</dbReference>
<dbReference type="InterPro" id="IPR003495">
    <property type="entry name" value="CobW/HypB/UreG_nucleotide-bd"/>
</dbReference>
<sequence length="745" mass="79311">MAVRDEEGTVAGNHGRDTGAGARSSPPSVSPLSPSLSSDEEDAPPLLLHQPPSGLPPLSSPRSPSASASSSSRAGSVPVTIVSGLLGAGKTTLLRALLSGVIPHTLRILAIQNEFSIQGGVEAPLRVALQKTPPPPSGSPPRTPPSTDGPPALGGDEAVGGADDADGLLPETVYQLPNGCICCSIKDELIKTLEALLAKYPDTFDYIVVEASGVATPQQLVEAFWLDEPLQDRMHLDGLVTLVDPTNLPQRLLQFRQGSQENAPTETRSPPGDSRGGAPPASSLSPTAPPSLAPPSSFFRDLWIKQIVCADKLVITKRDVASASQMEETLDALRILNPLASRTCVSLRDAAGAERSPQIGVSEILHLKAYERGSASRQMRLTQRSCVGEGEDDSTQAQARDGGRNGDTREGTRGSRRRCDWRTREASDSGDHGLRLRGTETQDQGRQAQAKEEGDASSRPGGEGGREHGTANAWGISSHYISLYSSLPKTRRSENAHTPQADHADRRVAVDTPLGSTYKLFSVRRLERLLSSLLWSDEGGQSQSAVPSALSSFFPSTVLAPQETVVYRCKALFVAWLDEEDKDEEEPRQERGDLGRDAARKRRGGDAAPWGVFELQGVGRVFEISPVRDGKCLASLVANRAAKDADEKARHVEEGADGSRTKGEPACAHSPCCRGSHTHTCPAASPEAAGGGSGHEDELETTRENKDAEDAHTVVNRFLFVGTGLSSAMLRAMLQEEGLEARQIS</sequence>
<feature type="domain" description="CobW/HypB/UreG nucleotide-binding" evidence="2">
    <location>
        <begin position="78"/>
        <end position="116"/>
    </location>
</feature>
<feature type="region of interest" description="Disordered" evidence="1">
    <location>
        <begin position="580"/>
        <end position="605"/>
    </location>
</feature>
<dbReference type="SUPFAM" id="SSF52540">
    <property type="entry name" value="P-loop containing nucleoside triphosphate hydrolases"/>
    <property type="match status" value="1"/>
</dbReference>
<feature type="compositionally biased region" description="Basic and acidic residues" evidence="1">
    <location>
        <begin position="694"/>
        <end position="708"/>
    </location>
</feature>
<reference evidence="3 4" key="1">
    <citation type="submission" date="2017-09" db="EMBL/GenBank/DDBJ databases">
        <title>Genome sequencing of Besnoitia besnoiti strain Bb-Ger1.</title>
        <authorList>
            <person name="Schares G."/>
            <person name="Venepally P."/>
            <person name="Lorenzi H.A."/>
        </authorList>
    </citation>
    <scope>NUCLEOTIDE SEQUENCE [LARGE SCALE GENOMIC DNA]</scope>
    <source>
        <strain evidence="3 4">Bb-Ger1</strain>
    </source>
</reference>
<feature type="compositionally biased region" description="Polar residues" evidence="1">
    <location>
        <begin position="256"/>
        <end position="268"/>
    </location>
</feature>
<name>A0A2A9MP67_BESBE</name>
<dbReference type="AlphaFoldDB" id="A0A2A9MP67"/>
<feature type="compositionally biased region" description="Low complexity" evidence="1">
    <location>
        <begin position="149"/>
        <end position="162"/>
    </location>
</feature>
<dbReference type="OrthoDB" id="258627at2759"/>
<dbReference type="Proteomes" id="UP000224006">
    <property type="component" value="Chromosome I"/>
</dbReference>
<feature type="region of interest" description="Disordered" evidence="1">
    <location>
        <begin position="374"/>
        <end position="472"/>
    </location>
</feature>
<proteinExistence type="predicted"/>
<feature type="region of interest" description="Disordered" evidence="1">
    <location>
        <begin position="684"/>
        <end position="708"/>
    </location>
</feature>
<evidence type="ECO:0000259" key="2">
    <source>
        <dbReference type="Pfam" id="PF02492"/>
    </source>
</evidence>
<dbReference type="STRING" id="94643.A0A2A9MP67"/>
<feature type="compositionally biased region" description="Basic and acidic residues" evidence="1">
    <location>
        <begin position="401"/>
        <end position="440"/>
    </location>
</feature>
<feature type="compositionally biased region" description="Polar residues" evidence="1">
    <location>
        <begin position="375"/>
        <end position="385"/>
    </location>
</feature>
<feature type="compositionally biased region" description="Basic and acidic residues" evidence="1">
    <location>
        <begin position="588"/>
        <end position="598"/>
    </location>
</feature>
<keyword evidence="4" id="KW-1185">Reference proteome</keyword>
<feature type="compositionally biased region" description="Low complexity" evidence="1">
    <location>
        <begin position="24"/>
        <end position="37"/>
    </location>
</feature>
<dbReference type="PANTHER" id="PTHR13748:SF31">
    <property type="entry name" value="ZINC-REGULATED GTPASE METALLOPROTEIN ACTIVATOR 1A-RELATED"/>
    <property type="match status" value="1"/>
</dbReference>
<accession>A0A2A9MP67</accession>
<dbReference type="CDD" id="cd03112">
    <property type="entry name" value="CobW-like"/>
    <property type="match status" value="1"/>
</dbReference>
<dbReference type="InterPro" id="IPR051316">
    <property type="entry name" value="Zinc-reg_GTPase_activator"/>
</dbReference>
<dbReference type="PANTHER" id="PTHR13748">
    <property type="entry name" value="COBW-RELATED"/>
    <property type="match status" value="1"/>
</dbReference>
<feature type="domain" description="CobW/HypB/UreG nucleotide-binding" evidence="2">
    <location>
        <begin position="172"/>
        <end position="338"/>
    </location>
</feature>
<comment type="caution">
    <text evidence="3">The sequence shown here is derived from an EMBL/GenBank/DDBJ whole genome shotgun (WGS) entry which is preliminary data.</text>
</comment>
<feature type="region of interest" description="Disordered" evidence="1">
    <location>
        <begin position="1"/>
        <end position="75"/>
    </location>
</feature>
<dbReference type="GeneID" id="40305835"/>
<gene>
    <name evidence="3" type="ORF">BESB_007730</name>
</gene>
<dbReference type="VEuPathDB" id="ToxoDB:BESB_007730"/>
<organism evidence="3 4">
    <name type="scientific">Besnoitia besnoiti</name>
    <name type="common">Apicomplexan protozoan</name>
    <dbReference type="NCBI Taxonomy" id="94643"/>
    <lineage>
        <taxon>Eukaryota</taxon>
        <taxon>Sar</taxon>
        <taxon>Alveolata</taxon>
        <taxon>Apicomplexa</taxon>
        <taxon>Conoidasida</taxon>
        <taxon>Coccidia</taxon>
        <taxon>Eucoccidiorida</taxon>
        <taxon>Eimeriorina</taxon>
        <taxon>Sarcocystidae</taxon>
        <taxon>Besnoitia</taxon>
    </lineage>
</organism>
<feature type="compositionally biased region" description="Basic and acidic residues" evidence="1">
    <location>
        <begin position="643"/>
        <end position="663"/>
    </location>
</feature>
<dbReference type="GO" id="GO:0005737">
    <property type="term" value="C:cytoplasm"/>
    <property type="evidence" value="ECO:0007669"/>
    <property type="project" value="TreeGrafter"/>
</dbReference>
<feature type="compositionally biased region" description="Low complexity" evidence="1">
    <location>
        <begin position="60"/>
        <end position="75"/>
    </location>
</feature>
<evidence type="ECO:0000313" key="3">
    <source>
        <dbReference type="EMBL" id="PFH38431.1"/>
    </source>
</evidence>
<evidence type="ECO:0000313" key="4">
    <source>
        <dbReference type="Proteomes" id="UP000224006"/>
    </source>
</evidence>